<dbReference type="Gene3D" id="3.30.700.10">
    <property type="entry name" value="Glycoprotein, Type 4 Pilin"/>
    <property type="match status" value="1"/>
</dbReference>
<protein>
    <submittedName>
        <fullName evidence="2">Uncharacterized protein</fullName>
    </submittedName>
</protein>
<evidence type="ECO:0000313" key="2">
    <source>
        <dbReference type="EMBL" id="KKR14365.1"/>
    </source>
</evidence>
<keyword evidence="1" id="KW-0472">Membrane</keyword>
<evidence type="ECO:0000313" key="3">
    <source>
        <dbReference type="Proteomes" id="UP000034048"/>
    </source>
</evidence>
<dbReference type="AlphaFoldDB" id="A0A0G0QVJ9"/>
<name>A0A0G0QVJ9_9BACT</name>
<sequence length="293" mass="32641">MINFSKAFTFIETLIVISIIVLIIALTIPAFRYFQTESTLNNNAQEIISALRLAQSKTIASEARDNWGVYFNAGSYVLFKGTSFSAREPVYDKTYELSKKAEIYEIDLIGGGSEIVFERISGAALDYGSIYLRLKTEQDKNRQIYISDAGQFQLSEITIPSDSARIKDVRHIHLDYSRQIDVNSEKIILIFDSDGSPVQQEIDIADNLQASQIFWQGEVSVNGSIQKVKIHTHRLNSWDTQFCIHRSGQDNNETLVIDISGDGAVSPDLVSYDAQGTTATTGNSIFISDVSAQ</sequence>
<feature type="transmembrane region" description="Helical" evidence="1">
    <location>
        <begin position="7"/>
        <end position="31"/>
    </location>
</feature>
<dbReference type="Proteomes" id="UP000034048">
    <property type="component" value="Unassembled WGS sequence"/>
</dbReference>
<organism evidence="2 3">
    <name type="scientific">Candidatus Falkowbacteria bacterium GW2011_GWA2_39_24</name>
    <dbReference type="NCBI Taxonomy" id="1618634"/>
    <lineage>
        <taxon>Bacteria</taxon>
        <taxon>Candidatus Falkowiibacteriota</taxon>
    </lineage>
</organism>
<accession>A0A0G0QVJ9</accession>
<dbReference type="InterPro" id="IPR045584">
    <property type="entry name" value="Pilin-like"/>
</dbReference>
<dbReference type="EMBL" id="LBWS01000030">
    <property type="protein sequence ID" value="KKR14365.1"/>
    <property type="molecule type" value="Genomic_DNA"/>
</dbReference>
<keyword evidence="1" id="KW-1133">Transmembrane helix</keyword>
<comment type="caution">
    <text evidence="2">The sequence shown here is derived from an EMBL/GenBank/DDBJ whole genome shotgun (WGS) entry which is preliminary data.</text>
</comment>
<proteinExistence type="predicted"/>
<keyword evidence="1" id="KW-0812">Transmembrane</keyword>
<dbReference type="SUPFAM" id="SSF54523">
    <property type="entry name" value="Pili subunits"/>
    <property type="match status" value="1"/>
</dbReference>
<reference evidence="2 3" key="1">
    <citation type="journal article" date="2015" name="Nature">
        <title>rRNA introns, odd ribosomes, and small enigmatic genomes across a large radiation of phyla.</title>
        <authorList>
            <person name="Brown C.T."/>
            <person name="Hug L.A."/>
            <person name="Thomas B.C."/>
            <person name="Sharon I."/>
            <person name="Castelle C.J."/>
            <person name="Singh A."/>
            <person name="Wilkins M.J."/>
            <person name="Williams K.H."/>
            <person name="Banfield J.F."/>
        </authorList>
    </citation>
    <scope>NUCLEOTIDE SEQUENCE [LARGE SCALE GENOMIC DNA]</scope>
</reference>
<evidence type="ECO:0000256" key="1">
    <source>
        <dbReference type="SAM" id="Phobius"/>
    </source>
</evidence>
<gene>
    <name evidence="2" type="ORF">UT42_C0030G0002</name>
</gene>